<keyword evidence="2" id="KW-1185">Reference proteome</keyword>
<proteinExistence type="predicted"/>
<dbReference type="GeneID" id="105060857"/>
<evidence type="ECO:0000313" key="3">
    <source>
        <dbReference type="RefSeq" id="XP_010943010.1"/>
    </source>
</evidence>
<organism evidence="2 3">
    <name type="scientific">Elaeis guineensis var. tenera</name>
    <name type="common">Oil palm</name>
    <dbReference type="NCBI Taxonomy" id="51953"/>
    <lineage>
        <taxon>Eukaryota</taxon>
        <taxon>Viridiplantae</taxon>
        <taxon>Streptophyta</taxon>
        <taxon>Embryophyta</taxon>
        <taxon>Tracheophyta</taxon>
        <taxon>Spermatophyta</taxon>
        <taxon>Magnoliopsida</taxon>
        <taxon>Liliopsida</taxon>
        <taxon>Arecaceae</taxon>
        <taxon>Arecoideae</taxon>
        <taxon>Cocoseae</taxon>
        <taxon>Elaeidinae</taxon>
        <taxon>Elaeis</taxon>
    </lineage>
</organism>
<dbReference type="FunCoup" id="A0A6I9SHL8">
    <property type="interactions" value="74"/>
</dbReference>
<dbReference type="PANTHER" id="PTHR23024:SF458">
    <property type="entry name" value="ALPHA_BETA HYDROLASE FOLD-3 DOMAIN-CONTAINING PROTEIN"/>
    <property type="match status" value="1"/>
</dbReference>
<dbReference type="GO" id="GO:0016787">
    <property type="term" value="F:hydrolase activity"/>
    <property type="evidence" value="ECO:0007669"/>
    <property type="project" value="InterPro"/>
</dbReference>
<dbReference type="InterPro" id="IPR029058">
    <property type="entry name" value="AB_hydrolase_fold"/>
</dbReference>
<evidence type="ECO:0000313" key="2">
    <source>
        <dbReference type="Proteomes" id="UP000504607"/>
    </source>
</evidence>
<reference evidence="3" key="1">
    <citation type="submission" date="2025-08" db="UniProtKB">
        <authorList>
            <consortium name="RefSeq"/>
        </authorList>
    </citation>
    <scope>IDENTIFICATION</scope>
</reference>
<dbReference type="InParanoid" id="A0A6I9SHL8"/>
<accession>A0A6I9SHL8</accession>
<dbReference type="RefSeq" id="XP_010943010.1">
    <property type="nucleotide sequence ID" value="XM_010944708.3"/>
</dbReference>
<dbReference type="InterPro" id="IPR050466">
    <property type="entry name" value="Carboxylest/Gibb_receptor"/>
</dbReference>
<sequence length="319" mass="34884">MDPDTEIQFEFFPFIRQYKSGRTERFFPIDKVPPAVDPDTGVTSKDVVIDPDIGVSARLYLPNLPDTPPKKLPVFVYFHGGGFVVGSAFSPTTHAYLNSLVARANVIAVSVGYRLAPEHPLPTAYNDSWAVLEWIASHAPGGGAETWLAEHGDFQHVYLAGCSAGANIAHHMALRAGAEELGGGVRIEGVILVHPYFWGKEPFDAEIADMEIKKRMDGLWTLICPGTVGSDDSLINPVAEAAPSLKGLACERVLVCVAKLDLLRERGRTYYEELKGSGWGGEVELFESEGEDHAFHFEKLNSEKALELMARVVEFANGN</sequence>
<dbReference type="KEGG" id="egu:105060857"/>
<feature type="domain" description="Alpha/beta hydrolase fold-3" evidence="1">
    <location>
        <begin position="75"/>
        <end position="296"/>
    </location>
</feature>
<protein>
    <submittedName>
        <fullName evidence="3">Tuliposide A-converting enzyme 2, chloroplastic</fullName>
    </submittedName>
</protein>
<name>A0A6I9SHL8_ELAGV</name>
<dbReference type="AlphaFoldDB" id="A0A6I9SHL8"/>
<dbReference type="PANTHER" id="PTHR23024">
    <property type="entry name" value="ARYLACETAMIDE DEACETYLASE"/>
    <property type="match status" value="1"/>
</dbReference>
<dbReference type="Gene3D" id="3.40.50.1820">
    <property type="entry name" value="alpha/beta hydrolase"/>
    <property type="match status" value="1"/>
</dbReference>
<dbReference type="Pfam" id="PF07859">
    <property type="entry name" value="Abhydrolase_3"/>
    <property type="match status" value="1"/>
</dbReference>
<evidence type="ECO:0000259" key="1">
    <source>
        <dbReference type="Pfam" id="PF07859"/>
    </source>
</evidence>
<gene>
    <name evidence="3" type="primary">LOC105060857</name>
</gene>
<dbReference type="OrthoDB" id="408631at2759"/>
<dbReference type="InterPro" id="IPR013094">
    <property type="entry name" value="AB_hydrolase_3"/>
</dbReference>
<dbReference type="Proteomes" id="UP000504607">
    <property type="component" value="Unplaced"/>
</dbReference>
<dbReference type="SUPFAM" id="SSF53474">
    <property type="entry name" value="alpha/beta-Hydrolases"/>
    <property type="match status" value="1"/>
</dbReference>